<dbReference type="Proteomes" id="UP001195963">
    <property type="component" value="Unassembled WGS sequence"/>
</dbReference>
<keyword evidence="3" id="KW-1185">Reference proteome</keyword>
<dbReference type="Pfam" id="PF16358">
    <property type="entry name" value="RcsF"/>
    <property type="match status" value="1"/>
</dbReference>
<evidence type="ECO:0000313" key="2">
    <source>
        <dbReference type="EMBL" id="MBW8182435.1"/>
    </source>
</evidence>
<comment type="caution">
    <text evidence="2">The sequence shown here is derived from an EMBL/GenBank/DDBJ whole genome shotgun (WGS) entry which is preliminary data.</text>
</comment>
<evidence type="ECO:0000256" key="1">
    <source>
        <dbReference type="SAM" id="SignalP"/>
    </source>
</evidence>
<evidence type="ECO:0008006" key="4">
    <source>
        <dbReference type="Google" id="ProtNLM"/>
    </source>
</evidence>
<dbReference type="Gene3D" id="3.30.110.70">
    <property type="entry name" value="Hypothetical protein apc22750. Chain B"/>
    <property type="match status" value="1"/>
</dbReference>
<reference evidence="2 3" key="1">
    <citation type="submission" date="2021-07" db="EMBL/GenBank/DDBJ databases">
        <title>Shewanella sp. nov, isolated from SCS.</title>
        <authorList>
            <person name="Cao W.R."/>
        </authorList>
    </citation>
    <scope>NUCLEOTIDE SEQUENCE [LARGE SCALE GENOMIC DNA]</scope>
    <source>
        <strain evidence="2 3">NR704-98</strain>
    </source>
</reference>
<dbReference type="PROSITE" id="PS51257">
    <property type="entry name" value="PROKAR_LIPOPROTEIN"/>
    <property type="match status" value="1"/>
</dbReference>
<organism evidence="2 3">
    <name type="scientific">Shewanella nanhaiensis</name>
    <dbReference type="NCBI Taxonomy" id="2864872"/>
    <lineage>
        <taxon>Bacteria</taxon>
        <taxon>Pseudomonadati</taxon>
        <taxon>Pseudomonadota</taxon>
        <taxon>Gammaproteobacteria</taxon>
        <taxon>Alteromonadales</taxon>
        <taxon>Shewanellaceae</taxon>
        <taxon>Shewanella</taxon>
    </lineage>
</organism>
<dbReference type="RefSeq" id="WP_220108129.1">
    <property type="nucleotide sequence ID" value="NZ_JAHZST010000001.1"/>
</dbReference>
<keyword evidence="1" id="KW-0732">Signal</keyword>
<sequence>MKKILFPALVILLSGCAGEYTFNSNLNDEAIDDYFKASDVAVYENGLPKGQFEPIGLVEGESCQIGENDAPASIVEARTMARRKAADKGANGLLIKTCFVSPEQTQQCVSSAICIGQAIKIADTQAQ</sequence>
<name>A0ABS7DYD0_9GAMM</name>
<dbReference type="InterPro" id="IPR030852">
    <property type="entry name" value="RcsF"/>
</dbReference>
<accession>A0ABS7DYD0</accession>
<feature type="signal peptide" evidence="1">
    <location>
        <begin position="1"/>
        <end position="19"/>
    </location>
</feature>
<proteinExistence type="predicted"/>
<gene>
    <name evidence="2" type="ORF">K0625_02045</name>
</gene>
<feature type="chain" id="PRO_5047488276" description="Exopolysaccharide biosynthesis protein" evidence="1">
    <location>
        <begin position="20"/>
        <end position="127"/>
    </location>
</feature>
<dbReference type="EMBL" id="JAHZST010000001">
    <property type="protein sequence ID" value="MBW8182435.1"/>
    <property type="molecule type" value="Genomic_DNA"/>
</dbReference>
<protein>
    <recommendedName>
        <fullName evidence="4">Exopolysaccharide biosynthesis protein</fullName>
    </recommendedName>
</protein>
<evidence type="ECO:0000313" key="3">
    <source>
        <dbReference type="Proteomes" id="UP001195963"/>
    </source>
</evidence>